<gene>
    <name evidence="2" type="ORF">QBC33DRAFT_70016</name>
</gene>
<dbReference type="AlphaFoldDB" id="A0AAJ0FLL4"/>
<dbReference type="Gene3D" id="3.40.50.360">
    <property type="match status" value="1"/>
</dbReference>
<dbReference type="PANTHER" id="PTHR30543:SF21">
    <property type="entry name" value="NAD(P)H-DEPENDENT FMN REDUCTASE LOT6"/>
    <property type="match status" value="1"/>
</dbReference>
<dbReference type="GO" id="GO:0005829">
    <property type="term" value="C:cytosol"/>
    <property type="evidence" value="ECO:0007669"/>
    <property type="project" value="TreeGrafter"/>
</dbReference>
<dbReference type="InterPro" id="IPR050712">
    <property type="entry name" value="NAD(P)H-dep_reductase"/>
</dbReference>
<dbReference type="InterPro" id="IPR029039">
    <property type="entry name" value="Flavoprotein-like_sf"/>
</dbReference>
<dbReference type="SUPFAM" id="SSF52218">
    <property type="entry name" value="Flavoproteins"/>
    <property type="match status" value="1"/>
</dbReference>
<evidence type="ECO:0000259" key="1">
    <source>
        <dbReference type="Pfam" id="PF03358"/>
    </source>
</evidence>
<reference evidence="2" key="1">
    <citation type="submission" date="2023-06" db="EMBL/GenBank/DDBJ databases">
        <title>Genome-scale phylogeny and comparative genomics of the fungal order Sordariales.</title>
        <authorList>
            <consortium name="Lawrence Berkeley National Laboratory"/>
            <person name="Hensen N."/>
            <person name="Bonometti L."/>
            <person name="Westerberg I."/>
            <person name="Brannstrom I.O."/>
            <person name="Guillou S."/>
            <person name="Cros-Aarteil S."/>
            <person name="Calhoun S."/>
            <person name="Haridas S."/>
            <person name="Kuo A."/>
            <person name="Mondo S."/>
            <person name="Pangilinan J."/>
            <person name="Riley R."/>
            <person name="Labutti K."/>
            <person name="Andreopoulos B."/>
            <person name="Lipzen A."/>
            <person name="Chen C."/>
            <person name="Yanf M."/>
            <person name="Daum C."/>
            <person name="Ng V."/>
            <person name="Clum A."/>
            <person name="Steindorff A."/>
            <person name="Ohm R."/>
            <person name="Martin F."/>
            <person name="Silar P."/>
            <person name="Natvig D."/>
            <person name="Lalanne C."/>
            <person name="Gautier V."/>
            <person name="Ament-Velasquez S.L."/>
            <person name="Kruys A."/>
            <person name="Hutchinson M.I."/>
            <person name="Powell A.J."/>
            <person name="Barry K."/>
            <person name="Miller A.N."/>
            <person name="Grigoriev I.V."/>
            <person name="Debuchy R."/>
            <person name="Gladieux P."/>
            <person name="Thoren M.H."/>
            <person name="Johannesson H."/>
        </authorList>
    </citation>
    <scope>NUCLEOTIDE SEQUENCE</scope>
    <source>
        <strain evidence="2">8032-3</strain>
    </source>
</reference>
<protein>
    <submittedName>
        <fullName evidence="2">NAD(P)H-dependent FMN reductase LOT6</fullName>
    </submittedName>
</protein>
<dbReference type="EMBL" id="MU839008">
    <property type="protein sequence ID" value="KAK1767488.1"/>
    <property type="molecule type" value="Genomic_DNA"/>
</dbReference>
<accession>A0AAJ0FLL4</accession>
<feature type="domain" description="NADPH-dependent FMN reductase-like" evidence="1">
    <location>
        <begin position="7"/>
        <end position="147"/>
    </location>
</feature>
<dbReference type="GO" id="GO:0016491">
    <property type="term" value="F:oxidoreductase activity"/>
    <property type="evidence" value="ECO:0007669"/>
    <property type="project" value="InterPro"/>
</dbReference>
<dbReference type="RefSeq" id="XP_060283701.1">
    <property type="nucleotide sequence ID" value="XM_060433002.1"/>
</dbReference>
<evidence type="ECO:0000313" key="2">
    <source>
        <dbReference type="EMBL" id="KAK1767488.1"/>
    </source>
</evidence>
<dbReference type="Proteomes" id="UP001244011">
    <property type="component" value="Unassembled WGS sequence"/>
</dbReference>
<proteinExistence type="predicted"/>
<dbReference type="PANTHER" id="PTHR30543">
    <property type="entry name" value="CHROMATE REDUCTASE"/>
    <property type="match status" value="1"/>
</dbReference>
<organism evidence="2 3">
    <name type="scientific">Phialemonium atrogriseum</name>
    <dbReference type="NCBI Taxonomy" id="1093897"/>
    <lineage>
        <taxon>Eukaryota</taxon>
        <taxon>Fungi</taxon>
        <taxon>Dikarya</taxon>
        <taxon>Ascomycota</taxon>
        <taxon>Pezizomycotina</taxon>
        <taxon>Sordariomycetes</taxon>
        <taxon>Sordariomycetidae</taxon>
        <taxon>Cephalothecales</taxon>
        <taxon>Cephalothecaceae</taxon>
        <taxon>Phialemonium</taxon>
    </lineage>
</organism>
<dbReference type="Pfam" id="PF03358">
    <property type="entry name" value="FMN_red"/>
    <property type="match status" value="1"/>
</dbReference>
<dbReference type="GO" id="GO:0010181">
    <property type="term" value="F:FMN binding"/>
    <property type="evidence" value="ECO:0007669"/>
    <property type="project" value="TreeGrafter"/>
</dbReference>
<sequence>MSSPKSVAVITFSTRTPRVGPEIAAIVKEILDKDAEASGIQLTPVDLADFNLPVYDEPVVPAMVPANASFIHQHSIAWSAEIKKHDGYVLVIPEYNFGMAGGTKNAIDYLKHEWVGKPAAIVSYGIEGGKTASEQLNHTLTMLTLRVAATRPALRFFGDHGPEMQSAVFQGKAGPESRKEWAEKDSVDILKAFAELKELLTQEPPPPEKQKV</sequence>
<name>A0AAJ0FLL4_9PEZI</name>
<evidence type="ECO:0000313" key="3">
    <source>
        <dbReference type="Proteomes" id="UP001244011"/>
    </source>
</evidence>
<dbReference type="GeneID" id="85316189"/>
<keyword evidence="3" id="KW-1185">Reference proteome</keyword>
<comment type="caution">
    <text evidence="2">The sequence shown here is derived from an EMBL/GenBank/DDBJ whole genome shotgun (WGS) entry which is preliminary data.</text>
</comment>
<dbReference type="InterPro" id="IPR005025">
    <property type="entry name" value="FMN_Rdtase-like_dom"/>
</dbReference>